<organism evidence="2 3">
    <name type="scientific">Rhodococcus antarcticus</name>
    <dbReference type="NCBI Taxonomy" id="2987751"/>
    <lineage>
        <taxon>Bacteria</taxon>
        <taxon>Bacillati</taxon>
        <taxon>Actinomycetota</taxon>
        <taxon>Actinomycetes</taxon>
        <taxon>Mycobacteriales</taxon>
        <taxon>Nocardiaceae</taxon>
        <taxon>Rhodococcus</taxon>
    </lineage>
</organism>
<evidence type="ECO:0000259" key="1">
    <source>
        <dbReference type="Pfam" id="PF01494"/>
    </source>
</evidence>
<dbReference type="InterPro" id="IPR036188">
    <property type="entry name" value="FAD/NAD-bd_sf"/>
</dbReference>
<keyword evidence="3" id="KW-1185">Reference proteome</keyword>
<dbReference type="Proteomes" id="UP001164965">
    <property type="component" value="Chromosome"/>
</dbReference>
<dbReference type="PANTHER" id="PTHR42685:SF22">
    <property type="entry name" value="CONDITIONED MEDIUM FACTOR RECEPTOR 1"/>
    <property type="match status" value="1"/>
</dbReference>
<accession>A0ABY6P2V6</accession>
<sequence length="381" mass="39916">MNPRPGGTSAPEVFDVIIVGAGPGGCAAAISALRLRPSARVLILDRAPPGRDKVCGDGVGPDAVAELAGLGLKDVLRPAERVTRFRLVAPSGADVSGAPPDPGYVVPRAELDHRLLRAAVAAGAVFRQHRVREIDQHPDRVVVDGTCTATVLIGADGASSTVRRATGQAPNRGRHMAVAVRGYVPAPAGSDELYLRFDPVQGGGMSYAWAFPTARATLNVGYGQAGPATSRAWLMHRATELLPSLAVGSTPMTGHLLPLCSRTPRAVTGRVLLVGDAASQINPLSGEGIFYALATGALAGAATGARDAGAHHARALQARFGRHQRQVRTLYPLLDRRRTIETAVRACGRDDRVFEQVLSVALGDGTVSITDLARFAWAARR</sequence>
<proteinExistence type="predicted"/>
<protein>
    <submittedName>
        <fullName evidence="2">Geranylgeranyl reductase family protein</fullName>
    </submittedName>
</protein>
<reference evidence="2" key="1">
    <citation type="submission" date="2022-10" db="EMBL/GenBank/DDBJ databases">
        <title>Rhodococcus sp.75.</title>
        <authorList>
            <person name="Sun M."/>
        </authorList>
    </citation>
    <scope>NUCLEOTIDE SEQUENCE</scope>
    <source>
        <strain evidence="2">75</strain>
    </source>
</reference>
<dbReference type="EMBL" id="CP110615">
    <property type="protein sequence ID" value="UZJ25989.1"/>
    <property type="molecule type" value="Genomic_DNA"/>
</dbReference>
<name>A0ABY6P2V6_9NOCA</name>
<dbReference type="InterPro" id="IPR002938">
    <property type="entry name" value="FAD-bd"/>
</dbReference>
<dbReference type="Gene3D" id="3.50.50.60">
    <property type="entry name" value="FAD/NAD(P)-binding domain"/>
    <property type="match status" value="1"/>
</dbReference>
<dbReference type="Pfam" id="PF01494">
    <property type="entry name" value="FAD_binding_3"/>
    <property type="match status" value="1"/>
</dbReference>
<feature type="domain" description="FAD-binding" evidence="1">
    <location>
        <begin position="15"/>
        <end position="289"/>
    </location>
</feature>
<dbReference type="PRINTS" id="PR00420">
    <property type="entry name" value="RNGMNOXGNASE"/>
</dbReference>
<dbReference type="NCBIfam" id="TIGR02032">
    <property type="entry name" value="GG-red-SF"/>
    <property type="match status" value="1"/>
</dbReference>
<dbReference type="InterPro" id="IPR011777">
    <property type="entry name" value="Geranylgeranyl_Rdtase_fam"/>
</dbReference>
<evidence type="ECO:0000313" key="2">
    <source>
        <dbReference type="EMBL" id="UZJ25989.1"/>
    </source>
</evidence>
<dbReference type="SUPFAM" id="SSF51905">
    <property type="entry name" value="FAD/NAD(P)-binding domain"/>
    <property type="match status" value="1"/>
</dbReference>
<dbReference type="PANTHER" id="PTHR42685">
    <property type="entry name" value="GERANYLGERANYL DIPHOSPHATE REDUCTASE"/>
    <property type="match status" value="1"/>
</dbReference>
<evidence type="ECO:0000313" key="3">
    <source>
        <dbReference type="Proteomes" id="UP001164965"/>
    </source>
</evidence>
<dbReference type="InterPro" id="IPR050407">
    <property type="entry name" value="Geranylgeranyl_reductase"/>
</dbReference>
<gene>
    <name evidence="2" type="ORF">RHODO2019_06030</name>
</gene>
<dbReference type="RefSeq" id="WP_265384093.1">
    <property type="nucleotide sequence ID" value="NZ_CP110615.1"/>
</dbReference>